<keyword evidence="2" id="KW-0812">Transmembrane</keyword>
<feature type="region of interest" description="Disordered" evidence="1">
    <location>
        <begin position="49"/>
        <end position="87"/>
    </location>
</feature>
<protein>
    <recommendedName>
        <fullName evidence="7">DUF4190 domain-containing protein</fullName>
    </recommendedName>
</protein>
<keyword evidence="2" id="KW-1133">Transmembrane helix</keyword>
<proteinExistence type="predicted"/>
<dbReference type="RefSeq" id="WP_094450580.1">
    <property type="nucleotide sequence ID" value="NZ_NMVI01000015.1"/>
</dbReference>
<feature type="compositionally biased region" description="Polar residues" evidence="1">
    <location>
        <begin position="1"/>
        <end position="14"/>
    </location>
</feature>
<evidence type="ECO:0008006" key="7">
    <source>
        <dbReference type="Google" id="ProtNLM"/>
    </source>
</evidence>
<dbReference type="Proteomes" id="UP000216300">
    <property type="component" value="Unassembled WGS sequence"/>
</dbReference>
<evidence type="ECO:0000313" key="6">
    <source>
        <dbReference type="Proteomes" id="UP000216533"/>
    </source>
</evidence>
<feature type="transmembrane region" description="Helical" evidence="2">
    <location>
        <begin position="96"/>
        <end position="122"/>
    </location>
</feature>
<evidence type="ECO:0000256" key="1">
    <source>
        <dbReference type="SAM" id="MobiDB-lite"/>
    </source>
</evidence>
<dbReference type="AlphaFoldDB" id="A0A255EL10"/>
<feature type="region of interest" description="Disordered" evidence="1">
    <location>
        <begin position="1"/>
        <end position="25"/>
    </location>
</feature>
<evidence type="ECO:0000313" key="3">
    <source>
        <dbReference type="EMBL" id="OYN87915.1"/>
    </source>
</evidence>
<accession>A0A255EED3</accession>
<organism evidence="4 5">
    <name type="scientific">Parenemella sanctibonifatiensis</name>
    <dbReference type="NCBI Taxonomy" id="2016505"/>
    <lineage>
        <taxon>Bacteria</taxon>
        <taxon>Bacillati</taxon>
        <taxon>Actinomycetota</taxon>
        <taxon>Actinomycetes</taxon>
        <taxon>Propionibacteriales</taxon>
        <taxon>Propionibacteriaceae</taxon>
        <taxon>Parenemella</taxon>
    </lineage>
</organism>
<accession>A0A255EL10</accession>
<gene>
    <name evidence="4" type="ORF">CGZ91_01535</name>
    <name evidence="3" type="ORF">CGZ92_06560</name>
</gene>
<dbReference type="EMBL" id="NMVJ01000001">
    <property type="protein sequence ID" value="OYN92219.1"/>
    <property type="molecule type" value="Genomic_DNA"/>
</dbReference>
<comment type="caution">
    <text evidence="4">The sequence shown here is derived from an EMBL/GenBank/DDBJ whole genome shotgun (WGS) entry which is preliminary data.</text>
</comment>
<reference evidence="5 6" key="1">
    <citation type="submission" date="2017-07" db="EMBL/GenBank/DDBJ databases">
        <title>Draft whole genome sequences of clinical Proprionibacteriaceae strains.</title>
        <authorList>
            <person name="Bernier A.-M."/>
            <person name="Bernard K."/>
            <person name="Domingo M.-C."/>
        </authorList>
    </citation>
    <scope>NUCLEOTIDE SEQUENCE [LARGE SCALE GENOMIC DNA]</scope>
    <source>
        <strain evidence="4 5">NML 150081</strain>
        <strain evidence="3 6">NML 160184</strain>
    </source>
</reference>
<keyword evidence="2" id="KW-0472">Membrane</keyword>
<sequence length="161" mass="16743">MSQPTDPYQANGNEQDFGPYSADSAADFYGNPTSADYYGPYSAASASYPDHLHSASAPPPRQQLQPNPYLHQASPYSSPAYRPDPRRSASNYGTPALVLGILSMVMMPLLGPFALGLGIAGVRSNPGGENGTSIAGIVMGALSTLGMIAFVMLMVVALGVS</sequence>
<keyword evidence="5" id="KW-1185">Reference proteome</keyword>
<evidence type="ECO:0000256" key="2">
    <source>
        <dbReference type="SAM" id="Phobius"/>
    </source>
</evidence>
<evidence type="ECO:0000313" key="5">
    <source>
        <dbReference type="Proteomes" id="UP000216300"/>
    </source>
</evidence>
<evidence type="ECO:0000313" key="4">
    <source>
        <dbReference type="EMBL" id="OYN92219.1"/>
    </source>
</evidence>
<name>A0A255EL10_9ACTN</name>
<dbReference type="EMBL" id="NMVI01000015">
    <property type="protein sequence ID" value="OYN87915.1"/>
    <property type="molecule type" value="Genomic_DNA"/>
</dbReference>
<dbReference type="Proteomes" id="UP000216533">
    <property type="component" value="Unassembled WGS sequence"/>
</dbReference>
<feature type="transmembrane region" description="Helical" evidence="2">
    <location>
        <begin position="134"/>
        <end position="160"/>
    </location>
</feature>